<dbReference type="Gene3D" id="3.40.50.920">
    <property type="match status" value="1"/>
</dbReference>
<dbReference type="Pfam" id="PF02779">
    <property type="entry name" value="Transket_pyr"/>
    <property type="match status" value="1"/>
</dbReference>
<dbReference type="GO" id="GO:0006082">
    <property type="term" value="P:organic acid metabolic process"/>
    <property type="evidence" value="ECO:0007669"/>
    <property type="project" value="UniProtKB-ARBA"/>
</dbReference>
<dbReference type="AlphaFoldDB" id="A0AAP2RER0"/>
<dbReference type="CDD" id="cd07036">
    <property type="entry name" value="TPP_PYR_E1-PDHc-beta_like"/>
    <property type="match status" value="1"/>
</dbReference>
<name>A0AAP2RER0_9EURY</name>
<dbReference type="InterPro" id="IPR033248">
    <property type="entry name" value="Transketolase_C"/>
</dbReference>
<dbReference type="FunFam" id="3.40.50.970:FF:000001">
    <property type="entry name" value="Pyruvate dehydrogenase E1 beta subunit"/>
    <property type="match status" value="1"/>
</dbReference>
<dbReference type="FunFam" id="3.40.50.920:FF:000001">
    <property type="entry name" value="Pyruvate dehydrogenase E1 beta subunit"/>
    <property type="match status" value="1"/>
</dbReference>
<evidence type="ECO:0000259" key="4">
    <source>
        <dbReference type="SMART" id="SM00861"/>
    </source>
</evidence>
<dbReference type="PANTHER" id="PTHR43257:SF2">
    <property type="entry name" value="PYRUVATE DEHYDROGENASE E1 COMPONENT SUBUNIT BETA"/>
    <property type="match status" value="1"/>
</dbReference>
<proteinExistence type="predicted"/>
<dbReference type="SMART" id="SM00861">
    <property type="entry name" value="Transket_pyr"/>
    <property type="match status" value="1"/>
</dbReference>
<dbReference type="SUPFAM" id="SSF52922">
    <property type="entry name" value="TK C-terminal domain-like"/>
    <property type="match status" value="1"/>
</dbReference>
<comment type="cofactor">
    <cofactor evidence="1">
        <name>thiamine diphosphate</name>
        <dbReference type="ChEBI" id="CHEBI:58937"/>
    </cofactor>
</comment>
<dbReference type="PANTHER" id="PTHR43257">
    <property type="entry name" value="PYRUVATE DEHYDROGENASE E1 COMPONENT BETA SUBUNIT"/>
    <property type="match status" value="1"/>
</dbReference>
<sequence length="325" mass="35884">MPMMNNIQAVNDALMYEMEKDKSVMVLGEDVAQIGGVFRGTSGLLDKFGSERVVDTPLSENGIIGTSVGLALNGMKPVAEIQFSGFIYAGYDQLVSHASRLRQRSMGRFHVPLVVRMPNGGGVRALEHHSESYETIFIHVPGLKVVYPCTPSDVKGLLTSSIRDPDPVVFLEHIKLYRSFREEVPEGEYTVPIGKGRIARKGKDVTIVAWGAMVNVSLEAAKKLEQNDIEAEVIDLRTLKPLDKGIILDSVKRTGRAVIVEESQRISGYASYLSAIIGEQCLLYLKAPVSRVSGYDIKFPLYRLEEKYLPGPESVIHAVNNIMSF</sequence>
<keyword evidence="2" id="KW-0560">Oxidoreductase</keyword>
<dbReference type="RefSeq" id="WP_230742039.1">
    <property type="nucleotide sequence ID" value="NZ_PGCK01000007.1"/>
</dbReference>
<feature type="domain" description="Transketolase-like pyrimidine-binding" evidence="4">
    <location>
        <begin position="4"/>
        <end position="179"/>
    </location>
</feature>
<keyword evidence="3" id="KW-0786">Thiamine pyrophosphate</keyword>
<dbReference type="EMBL" id="PGCK01000007">
    <property type="protein sequence ID" value="MCD1295190.1"/>
    <property type="molecule type" value="Genomic_DNA"/>
</dbReference>
<reference evidence="5 6" key="1">
    <citation type="submission" date="2017-11" db="EMBL/GenBank/DDBJ databases">
        <title>Isolation and Characterization of Family Methanocellaceae Species from Potential Methane Hydrate Area Offshore Southwestern Taiwan.</title>
        <authorList>
            <person name="Zhang W.-L."/>
            <person name="Chen W.-C."/>
            <person name="Lai M.-C."/>
            <person name="Chen S.-C."/>
        </authorList>
    </citation>
    <scope>NUCLEOTIDE SEQUENCE [LARGE SCALE GENOMIC DNA]</scope>
    <source>
        <strain evidence="5 6">CWC-04</strain>
    </source>
</reference>
<dbReference type="InterPro" id="IPR005475">
    <property type="entry name" value="Transketolase-like_Pyr-bd"/>
</dbReference>
<comment type="caution">
    <text evidence="5">The sequence shown here is derived from an EMBL/GenBank/DDBJ whole genome shotgun (WGS) entry which is preliminary data.</text>
</comment>
<dbReference type="GO" id="GO:0044272">
    <property type="term" value="P:sulfur compound biosynthetic process"/>
    <property type="evidence" value="ECO:0007669"/>
    <property type="project" value="UniProtKB-ARBA"/>
</dbReference>
<evidence type="ECO:0000313" key="6">
    <source>
        <dbReference type="Proteomes" id="UP001320159"/>
    </source>
</evidence>
<dbReference type="InterPro" id="IPR009014">
    <property type="entry name" value="Transketo_C/PFOR_II"/>
</dbReference>
<evidence type="ECO:0000256" key="1">
    <source>
        <dbReference type="ARBA" id="ARBA00001964"/>
    </source>
</evidence>
<evidence type="ECO:0000313" key="5">
    <source>
        <dbReference type="EMBL" id="MCD1295190.1"/>
    </source>
</evidence>
<dbReference type="SUPFAM" id="SSF52518">
    <property type="entry name" value="Thiamin diphosphate-binding fold (THDP-binding)"/>
    <property type="match status" value="1"/>
</dbReference>
<dbReference type="InterPro" id="IPR029061">
    <property type="entry name" value="THDP-binding"/>
</dbReference>
<protein>
    <submittedName>
        <fullName evidence="5">Alpha-ketoacid dehydrogenase subunit beta</fullName>
    </submittedName>
</protein>
<gene>
    <name evidence="5" type="ORF">CUJ83_09290</name>
</gene>
<dbReference type="NCBIfam" id="NF006667">
    <property type="entry name" value="PRK09212.1"/>
    <property type="match status" value="1"/>
</dbReference>
<dbReference type="GO" id="GO:0016491">
    <property type="term" value="F:oxidoreductase activity"/>
    <property type="evidence" value="ECO:0007669"/>
    <property type="project" value="UniProtKB-KW"/>
</dbReference>
<organism evidence="5 6">
    <name type="scientific">Methanooceanicella nereidis</name>
    <dbReference type="NCBI Taxonomy" id="2052831"/>
    <lineage>
        <taxon>Archaea</taxon>
        <taxon>Methanobacteriati</taxon>
        <taxon>Methanobacteriota</taxon>
        <taxon>Stenosarchaea group</taxon>
        <taxon>Methanomicrobia</taxon>
        <taxon>Methanocellales</taxon>
        <taxon>Methanocellaceae</taxon>
        <taxon>Methanooceanicella</taxon>
    </lineage>
</organism>
<dbReference type="Proteomes" id="UP001320159">
    <property type="component" value="Unassembled WGS sequence"/>
</dbReference>
<evidence type="ECO:0000256" key="3">
    <source>
        <dbReference type="ARBA" id="ARBA00023052"/>
    </source>
</evidence>
<accession>A0AAP2RER0</accession>
<evidence type="ECO:0000256" key="2">
    <source>
        <dbReference type="ARBA" id="ARBA00023002"/>
    </source>
</evidence>
<dbReference type="Gene3D" id="3.40.50.970">
    <property type="match status" value="1"/>
</dbReference>
<dbReference type="Pfam" id="PF02780">
    <property type="entry name" value="Transketolase_C"/>
    <property type="match status" value="1"/>
</dbReference>
<keyword evidence="6" id="KW-1185">Reference proteome</keyword>